<keyword evidence="3" id="KW-1185">Reference proteome</keyword>
<reference evidence="2" key="1">
    <citation type="submission" date="2021-03" db="EMBL/GenBank/DDBJ databases">
        <title>Whole genome shotgun sequence of Actinoplanes auranticolor NBRC 12245.</title>
        <authorList>
            <person name="Komaki H."/>
            <person name="Tamura T."/>
        </authorList>
    </citation>
    <scope>NUCLEOTIDE SEQUENCE</scope>
    <source>
        <strain evidence="2">NBRC 12245</strain>
    </source>
</reference>
<evidence type="ECO:0000259" key="1">
    <source>
        <dbReference type="Pfam" id="PF12697"/>
    </source>
</evidence>
<sequence>MTKRRVLAVTVVVLALLGLIPWAMSDKAPVGHFSSAADKDDFLAAYRAAMAGLPTPERTLDVRTSYGIVRLYRFAGAEDDQPPLVLVPGRAAAGPMWADNLPGLLEVRSVYTVDLLGEPGLSVQDRPITTERDHAAWLRETLAQLPEQRVHLVGYSIGGWTAMNLVVHAPDKVASLTLIEPVLVFAGLSAEAVVRSIPASVSWLPKGMRDSFNSWLAGGAPVEDEPVADMIEAGMRTYRLKLSAPGRIPAEKIAAVDTPTLVIMAGASPMHDAAAAAELAGRTLRNGTVVTYPGASHAVNGEHPAELARDIAGHVARHS</sequence>
<dbReference type="Pfam" id="PF12697">
    <property type="entry name" value="Abhydrolase_6"/>
    <property type="match status" value="1"/>
</dbReference>
<dbReference type="InterPro" id="IPR029058">
    <property type="entry name" value="AB_hydrolase_fold"/>
</dbReference>
<dbReference type="RefSeq" id="WP_212992629.1">
    <property type="nucleotide sequence ID" value="NZ_BAABEA010000001.1"/>
</dbReference>
<comment type="caution">
    <text evidence="2">The sequence shown here is derived from an EMBL/GenBank/DDBJ whole genome shotgun (WGS) entry which is preliminary data.</text>
</comment>
<evidence type="ECO:0000313" key="3">
    <source>
        <dbReference type="Proteomes" id="UP000681340"/>
    </source>
</evidence>
<accession>A0A919SQP6</accession>
<dbReference type="InterPro" id="IPR050266">
    <property type="entry name" value="AB_hydrolase_sf"/>
</dbReference>
<dbReference type="AlphaFoldDB" id="A0A919SQP6"/>
<dbReference type="GO" id="GO:0016787">
    <property type="term" value="F:hydrolase activity"/>
    <property type="evidence" value="ECO:0007669"/>
    <property type="project" value="UniProtKB-KW"/>
</dbReference>
<dbReference type="Proteomes" id="UP000681340">
    <property type="component" value="Unassembled WGS sequence"/>
</dbReference>
<organism evidence="2 3">
    <name type="scientific">Actinoplanes auranticolor</name>
    <dbReference type="NCBI Taxonomy" id="47988"/>
    <lineage>
        <taxon>Bacteria</taxon>
        <taxon>Bacillati</taxon>
        <taxon>Actinomycetota</taxon>
        <taxon>Actinomycetes</taxon>
        <taxon>Micromonosporales</taxon>
        <taxon>Micromonosporaceae</taxon>
        <taxon>Actinoplanes</taxon>
    </lineage>
</organism>
<protein>
    <submittedName>
        <fullName evidence="2">Alpha/beta hydrolase</fullName>
    </submittedName>
</protein>
<dbReference type="Gene3D" id="3.40.50.1820">
    <property type="entry name" value="alpha/beta hydrolase"/>
    <property type="match status" value="1"/>
</dbReference>
<name>A0A919SQP6_9ACTN</name>
<keyword evidence="2" id="KW-0378">Hydrolase</keyword>
<dbReference type="SUPFAM" id="SSF53474">
    <property type="entry name" value="alpha/beta-Hydrolases"/>
    <property type="match status" value="1"/>
</dbReference>
<evidence type="ECO:0000313" key="2">
    <source>
        <dbReference type="EMBL" id="GIM75782.1"/>
    </source>
</evidence>
<dbReference type="PANTHER" id="PTHR43798">
    <property type="entry name" value="MONOACYLGLYCEROL LIPASE"/>
    <property type="match status" value="1"/>
</dbReference>
<dbReference type="EMBL" id="BOQL01000058">
    <property type="protein sequence ID" value="GIM75782.1"/>
    <property type="molecule type" value="Genomic_DNA"/>
</dbReference>
<proteinExistence type="predicted"/>
<dbReference type="InterPro" id="IPR000073">
    <property type="entry name" value="AB_hydrolase_1"/>
</dbReference>
<dbReference type="PANTHER" id="PTHR43798:SF33">
    <property type="entry name" value="HYDROLASE, PUTATIVE (AFU_ORTHOLOGUE AFUA_2G14860)-RELATED"/>
    <property type="match status" value="1"/>
</dbReference>
<feature type="domain" description="AB hydrolase-1" evidence="1">
    <location>
        <begin position="84"/>
        <end position="309"/>
    </location>
</feature>
<gene>
    <name evidence="2" type="ORF">Aau02nite_67670</name>
</gene>
<dbReference type="GO" id="GO:0016020">
    <property type="term" value="C:membrane"/>
    <property type="evidence" value="ECO:0007669"/>
    <property type="project" value="TreeGrafter"/>
</dbReference>